<feature type="domain" description="Response regulatory" evidence="7">
    <location>
        <begin position="6"/>
        <end position="122"/>
    </location>
</feature>
<evidence type="ECO:0000259" key="7">
    <source>
        <dbReference type="PROSITE" id="PS50110"/>
    </source>
</evidence>
<dbReference type="SMART" id="SM00421">
    <property type="entry name" value="HTH_LUXR"/>
    <property type="match status" value="1"/>
</dbReference>
<dbReference type="PANTHER" id="PTHR43214">
    <property type="entry name" value="TWO-COMPONENT RESPONSE REGULATOR"/>
    <property type="match status" value="1"/>
</dbReference>
<dbReference type="InterPro" id="IPR016032">
    <property type="entry name" value="Sig_transdc_resp-reg_C-effctor"/>
</dbReference>
<evidence type="ECO:0000313" key="9">
    <source>
        <dbReference type="Proteomes" id="UP000186917"/>
    </source>
</evidence>
<evidence type="ECO:0000256" key="5">
    <source>
        <dbReference type="PROSITE-ProRule" id="PRU00169"/>
    </source>
</evidence>
<dbReference type="EMBL" id="FTOR01000001">
    <property type="protein sequence ID" value="SIS60367.1"/>
    <property type="molecule type" value="Genomic_DNA"/>
</dbReference>
<dbReference type="InterPro" id="IPR058245">
    <property type="entry name" value="NreC/VraR/RcsB-like_REC"/>
</dbReference>
<dbReference type="InterPro" id="IPR000792">
    <property type="entry name" value="Tscrpt_reg_LuxR_C"/>
</dbReference>
<dbReference type="CDD" id="cd17535">
    <property type="entry name" value="REC_NarL-like"/>
    <property type="match status" value="1"/>
</dbReference>
<dbReference type="SUPFAM" id="SSF46894">
    <property type="entry name" value="C-terminal effector domain of the bipartite response regulators"/>
    <property type="match status" value="1"/>
</dbReference>
<evidence type="ECO:0000256" key="4">
    <source>
        <dbReference type="ARBA" id="ARBA00023163"/>
    </source>
</evidence>
<dbReference type="CDD" id="cd06170">
    <property type="entry name" value="LuxR_C_like"/>
    <property type="match status" value="1"/>
</dbReference>
<dbReference type="AlphaFoldDB" id="A0A173MMJ5"/>
<dbReference type="OrthoDB" id="9797341at2"/>
<keyword evidence="3" id="KW-0238">DNA-binding</keyword>
<dbReference type="RefSeq" id="WP_076374739.1">
    <property type="nucleotide sequence ID" value="NZ_AP017422.1"/>
</dbReference>
<proteinExistence type="predicted"/>
<evidence type="ECO:0000256" key="2">
    <source>
        <dbReference type="ARBA" id="ARBA00023015"/>
    </source>
</evidence>
<keyword evidence="9" id="KW-1185">Reference proteome</keyword>
<dbReference type="Pfam" id="PF00072">
    <property type="entry name" value="Response_reg"/>
    <property type="match status" value="1"/>
</dbReference>
<keyword evidence="4" id="KW-0804">Transcription</keyword>
<dbReference type="GO" id="GO:0006355">
    <property type="term" value="P:regulation of DNA-templated transcription"/>
    <property type="evidence" value="ECO:0007669"/>
    <property type="project" value="InterPro"/>
</dbReference>
<name>A0A173MMJ5_9BACT</name>
<evidence type="ECO:0000256" key="1">
    <source>
        <dbReference type="ARBA" id="ARBA00022553"/>
    </source>
</evidence>
<dbReference type="Proteomes" id="UP000186917">
    <property type="component" value="Unassembled WGS sequence"/>
</dbReference>
<dbReference type="Pfam" id="PF00196">
    <property type="entry name" value="GerE"/>
    <property type="match status" value="1"/>
</dbReference>
<dbReference type="PROSITE" id="PS50043">
    <property type="entry name" value="HTH_LUXR_2"/>
    <property type="match status" value="1"/>
</dbReference>
<dbReference type="InterPro" id="IPR039420">
    <property type="entry name" value="WalR-like"/>
</dbReference>
<accession>A0A173MMJ5</accession>
<dbReference type="SMART" id="SM00448">
    <property type="entry name" value="REC"/>
    <property type="match status" value="1"/>
</dbReference>
<reference evidence="9" key="1">
    <citation type="submission" date="2017-01" db="EMBL/GenBank/DDBJ databases">
        <authorList>
            <person name="Varghese N."/>
            <person name="Submissions S."/>
        </authorList>
    </citation>
    <scope>NUCLEOTIDE SEQUENCE [LARGE SCALE GENOMIC DNA]</scope>
    <source>
        <strain evidence="9">DSM 21054</strain>
    </source>
</reference>
<dbReference type="GO" id="GO:0003677">
    <property type="term" value="F:DNA binding"/>
    <property type="evidence" value="ECO:0007669"/>
    <property type="project" value="UniProtKB-KW"/>
</dbReference>
<gene>
    <name evidence="8" type="ORF">SAMN05421788_101165</name>
</gene>
<dbReference type="PRINTS" id="PR00038">
    <property type="entry name" value="HTHLUXR"/>
</dbReference>
<evidence type="ECO:0000313" key="8">
    <source>
        <dbReference type="EMBL" id="SIS60367.1"/>
    </source>
</evidence>
<dbReference type="Gene3D" id="3.40.50.2300">
    <property type="match status" value="1"/>
</dbReference>
<evidence type="ECO:0000259" key="6">
    <source>
        <dbReference type="PROSITE" id="PS50043"/>
    </source>
</evidence>
<dbReference type="InterPro" id="IPR001789">
    <property type="entry name" value="Sig_transdc_resp-reg_receiver"/>
</dbReference>
<dbReference type="GO" id="GO:0000160">
    <property type="term" value="P:phosphorelay signal transduction system"/>
    <property type="evidence" value="ECO:0007669"/>
    <property type="project" value="InterPro"/>
</dbReference>
<dbReference type="InterPro" id="IPR011006">
    <property type="entry name" value="CheY-like_superfamily"/>
</dbReference>
<dbReference type="PANTHER" id="PTHR43214:SF41">
    <property type="entry name" value="NITRATE_NITRITE RESPONSE REGULATOR PROTEIN NARP"/>
    <property type="match status" value="1"/>
</dbReference>
<sequence length="214" mass="24081">MTKKIQVAITDDHPIVVNGLRKVLSDFPHIEVSAVYHTGAALLQDIKVNKPDVLLLDMHLPDMEGTEIARNILKKYPGVRILVLSSTDIMIQVKKMLQLGCMGYLLKDSEDTTIVTAIETVYNGGQFLSPVLQQRIVEDMFKSRQNEKKQALLTSREKEVLQLIIDEHTSQEIASMLFISPHTVENHRISIMQKLDVKNTAGLVKRALQLGLTE</sequence>
<protein>
    <submittedName>
        <fullName evidence="8">Two component transcriptional regulator, LuxR family</fullName>
    </submittedName>
</protein>
<dbReference type="STRING" id="477680.SAMN05421788_101165"/>
<dbReference type="PROSITE" id="PS50110">
    <property type="entry name" value="RESPONSE_REGULATORY"/>
    <property type="match status" value="1"/>
</dbReference>
<evidence type="ECO:0000256" key="3">
    <source>
        <dbReference type="ARBA" id="ARBA00023125"/>
    </source>
</evidence>
<dbReference type="SUPFAM" id="SSF52172">
    <property type="entry name" value="CheY-like"/>
    <property type="match status" value="1"/>
</dbReference>
<organism evidence="8 9">
    <name type="scientific">Filimonas lacunae</name>
    <dbReference type="NCBI Taxonomy" id="477680"/>
    <lineage>
        <taxon>Bacteria</taxon>
        <taxon>Pseudomonadati</taxon>
        <taxon>Bacteroidota</taxon>
        <taxon>Chitinophagia</taxon>
        <taxon>Chitinophagales</taxon>
        <taxon>Chitinophagaceae</taxon>
        <taxon>Filimonas</taxon>
    </lineage>
</organism>
<keyword evidence="2" id="KW-0805">Transcription regulation</keyword>
<feature type="domain" description="HTH luxR-type" evidence="6">
    <location>
        <begin position="146"/>
        <end position="211"/>
    </location>
</feature>
<feature type="modified residue" description="4-aspartylphosphate" evidence="5">
    <location>
        <position position="57"/>
    </location>
</feature>
<keyword evidence="1 5" id="KW-0597">Phosphoprotein</keyword>
<dbReference type="KEGG" id="fln:FLA_4754"/>